<evidence type="ECO:0000313" key="1">
    <source>
        <dbReference type="EMBL" id="GAI06492.1"/>
    </source>
</evidence>
<name>X1KHI2_9ZZZZ</name>
<reference evidence="1" key="1">
    <citation type="journal article" date="2014" name="Front. Microbiol.">
        <title>High frequency of phylogenetically diverse reductive dehalogenase-homologous genes in deep subseafloor sedimentary metagenomes.</title>
        <authorList>
            <person name="Kawai M."/>
            <person name="Futagami T."/>
            <person name="Toyoda A."/>
            <person name="Takaki Y."/>
            <person name="Nishi S."/>
            <person name="Hori S."/>
            <person name="Arai W."/>
            <person name="Tsubouchi T."/>
            <person name="Morono Y."/>
            <person name="Uchiyama I."/>
            <person name="Ito T."/>
            <person name="Fujiyama A."/>
            <person name="Inagaki F."/>
            <person name="Takami H."/>
        </authorList>
    </citation>
    <scope>NUCLEOTIDE SEQUENCE</scope>
    <source>
        <strain evidence="1">Expedition CK06-06</strain>
    </source>
</reference>
<proteinExistence type="predicted"/>
<dbReference type="Gene3D" id="1.10.10.10">
    <property type="entry name" value="Winged helix-like DNA-binding domain superfamily/Winged helix DNA-binding domain"/>
    <property type="match status" value="1"/>
</dbReference>
<gene>
    <name evidence="1" type="ORF">S06H3_14948</name>
</gene>
<dbReference type="InterPro" id="IPR036388">
    <property type="entry name" value="WH-like_DNA-bd_sf"/>
</dbReference>
<comment type="caution">
    <text evidence="1">The sequence shown here is derived from an EMBL/GenBank/DDBJ whole genome shotgun (WGS) entry which is preliminary data.</text>
</comment>
<organism evidence="1">
    <name type="scientific">marine sediment metagenome</name>
    <dbReference type="NCBI Taxonomy" id="412755"/>
    <lineage>
        <taxon>unclassified sequences</taxon>
        <taxon>metagenomes</taxon>
        <taxon>ecological metagenomes</taxon>
    </lineage>
</organism>
<protein>
    <submittedName>
        <fullName evidence="1">Uncharacterized protein</fullName>
    </submittedName>
</protein>
<dbReference type="AlphaFoldDB" id="X1KHI2"/>
<feature type="non-terminal residue" evidence="1">
    <location>
        <position position="1"/>
    </location>
</feature>
<dbReference type="EMBL" id="BARV01007331">
    <property type="protein sequence ID" value="GAI06492.1"/>
    <property type="molecule type" value="Genomic_DNA"/>
</dbReference>
<dbReference type="InterPro" id="IPR036390">
    <property type="entry name" value="WH_DNA-bd_sf"/>
</dbReference>
<accession>X1KHI2</accession>
<dbReference type="SUPFAM" id="SSF46785">
    <property type="entry name" value="Winged helix' DNA-binding domain"/>
    <property type="match status" value="1"/>
</dbReference>
<sequence>IGSTPQAVYHHLQILEKSKLIYVAREKKIKNMEKTIKFYRANYYPDAINVLLWAPLEIVEHTEIKARTPLPERPIHRIARKIANNLFKESNDYKIEILTSLMKNLTFLTHKSMSNLKKDYGLKLDEKLWTLLLFFSELSVMNAFKLIIEEEKYRESLDDLLSILLEEWQENPGEI</sequence>